<organism evidence="3 4">
    <name type="scientific">Sulfidibacter corallicola</name>
    <dbReference type="NCBI Taxonomy" id="2818388"/>
    <lineage>
        <taxon>Bacteria</taxon>
        <taxon>Pseudomonadati</taxon>
        <taxon>Acidobacteriota</taxon>
        <taxon>Holophagae</taxon>
        <taxon>Acanthopleuribacterales</taxon>
        <taxon>Acanthopleuribacteraceae</taxon>
        <taxon>Sulfidibacter</taxon>
    </lineage>
</organism>
<dbReference type="GO" id="GO:0050660">
    <property type="term" value="F:flavin adenine dinucleotide binding"/>
    <property type="evidence" value="ECO:0007669"/>
    <property type="project" value="InterPro"/>
</dbReference>
<dbReference type="PIRSF" id="PIRSF006816">
    <property type="entry name" value="Cyc3_hyd_g"/>
    <property type="match status" value="1"/>
</dbReference>
<keyword evidence="1" id="KW-0479">Metal-binding</keyword>
<dbReference type="GO" id="GO:0046872">
    <property type="term" value="F:metal ion binding"/>
    <property type="evidence" value="ECO:0007669"/>
    <property type="project" value="UniProtKB-KW"/>
</dbReference>
<evidence type="ECO:0000259" key="2">
    <source>
        <dbReference type="PROSITE" id="PS51384"/>
    </source>
</evidence>
<keyword evidence="1" id="KW-0001">2Fe-2S</keyword>
<dbReference type="Gene3D" id="2.40.30.10">
    <property type="entry name" value="Translation factors"/>
    <property type="match status" value="1"/>
</dbReference>
<name>A0A8A4TXE3_SULCO</name>
<dbReference type="GO" id="GO:0016491">
    <property type="term" value="F:oxidoreductase activity"/>
    <property type="evidence" value="ECO:0007669"/>
    <property type="project" value="InterPro"/>
</dbReference>
<feature type="binding site" evidence="1">
    <location>
        <position position="255"/>
    </location>
    <ligand>
        <name>[2Fe-2S] cluster</name>
        <dbReference type="ChEBI" id="CHEBI:190135"/>
    </ligand>
</feature>
<dbReference type="InterPro" id="IPR039261">
    <property type="entry name" value="FNR_nucleotide-bd"/>
</dbReference>
<comment type="cofactor">
    <cofactor evidence="1">
        <name>[2Fe-2S] cluster</name>
        <dbReference type="ChEBI" id="CHEBI:190135"/>
    </cofactor>
    <text evidence="1">Binds 1 [2Fe-2S] cluster per subunit.</text>
</comment>
<dbReference type="InterPro" id="IPR050353">
    <property type="entry name" value="PyrK_electron_transfer"/>
</dbReference>
<feature type="domain" description="FAD-binding FR-type" evidence="2">
    <location>
        <begin position="7"/>
        <end position="103"/>
    </location>
</feature>
<dbReference type="PANTHER" id="PTHR43513">
    <property type="entry name" value="DIHYDROOROTATE DEHYDROGENASE B (NAD(+)), ELECTRON TRANSFER SUBUNIT"/>
    <property type="match status" value="1"/>
</dbReference>
<dbReference type="InterPro" id="IPR017927">
    <property type="entry name" value="FAD-bd_FR_type"/>
</dbReference>
<dbReference type="KEGG" id="scor:J3U87_14405"/>
<dbReference type="InterPro" id="IPR012165">
    <property type="entry name" value="Cyt_c3_hydrogenase_gsu"/>
</dbReference>
<keyword evidence="1" id="KW-0411">Iron-sulfur</keyword>
<sequence length="275" mass="29749">MSNGHVLTPVATEVLSVRHELRDTATLSLLPPPGGAPFAPGQFSMLYVMGLGEIPISLSGDPAESGLWIHTIRGVGNVSQALVRAIPGDRIGVRGPFGSAWPLDRARGRDVLVVAGGIGLAPLRPLIYRLAAEPEAYGRITVLYGARTPEDILYFHQLQAWKESARFHVRVTVDSGADDWSGNLGPVTHLISPVDFDPASVVVFTCGPEIMMRFVIRLLLGLGVAGERIFLSMERNMKCAVGFCGHCQYGPHFVCKEGPVFGYDQVAHLLAEKER</sequence>
<dbReference type="CDD" id="cd06221">
    <property type="entry name" value="sulfite_reductase_like"/>
    <property type="match status" value="1"/>
</dbReference>
<reference evidence="3" key="1">
    <citation type="submission" date="2021-03" db="EMBL/GenBank/DDBJ databases">
        <title>Acanthopleuribacteraceae sp. M133.</title>
        <authorList>
            <person name="Wang G."/>
        </authorList>
    </citation>
    <scope>NUCLEOTIDE SEQUENCE</scope>
    <source>
        <strain evidence="3">M133</strain>
    </source>
</reference>
<gene>
    <name evidence="3" type="ORF">J3U87_14405</name>
</gene>
<accession>A0A8A4TXE3</accession>
<keyword evidence="4" id="KW-1185">Reference proteome</keyword>
<dbReference type="GO" id="GO:0051537">
    <property type="term" value="F:2 iron, 2 sulfur cluster binding"/>
    <property type="evidence" value="ECO:0007669"/>
    <property type="project" value="UniProtKB-KW"/>
</dbReference>
<dbReference type="PRINTS" id="PR00410">
    <property type="entry name" value="PHEHYDRXLASE"/>
</dbReference>
<dbReference type="SUPFAM" id="SSF52343">
    <property type="entry name" value="Ferredoxin reductase-like, C-terminal NADP-linked domain"/>
    <property type="match status" value="1"/>
</dbReference>
<dbReference type="InterPro" id="IPR019480">
    <property type="entry name" value="Dihydroorotate_DH_Fe-S-bd"/>
</dbReference>
<dbReference type="Pfam" id="PF10418">
    <property type="entry name" value="DHODB_Fe-S_bind"/>
    <property type="match status" value="1"/>
</dbReference>
<feature type="binding site" evidence="1">
    <location>
        <position position="239"/>
    </location>
    <ligand>
        <name>[2Fe-2S] cluster</name>
        <dbReference type="ChEBI" id="CHEBI:190135"/>
    </ligand>
</feature>
<dbReference type="InterPro" id="IPR017938">
    <property type="entry name" value="Riboflavin_synthase-like_b-brl"/>
</dbReference>
<dbReference type="Gene3D" id="3.40.50.80">
    <property type="entry name" value="Nucleotide-binding domain of ferredoxin-NADP reductase (FNR) module"/>
    <property type="match status" value="1"/>
</dbReference>
<dbReference type="SUPFAM" id="SSF63380">
    <property type="entry name" value="Riboflavin synthase domain-like"/>
    <property type="match status" value="1"/>
</dbReference>
<evidence type="ECO:0000256" key="1">
    <source>
        <dbReference type="PIRSR" id="PIRSR006816-2"/>
    </source>
</evidence>
<dbReference type="EMBL" id="CP071793">
    <property type="protein sequence ID" value="QTD53642.1"/>
    <property type="molecule type" value="Genomic_DNA"/>
</dbReference>
<dbReference type="Proteomes" id="UP000663929">
    <property type="component" value="Chromosome"/>
</dbReference>
<evidence type="ECO:0000313" key="3">
    <source>
        <dbReference type="EMBL" id="QTD53642.1"/>
    </source>
</evidence>
<dbReference type="PROSITE" id="PS51384">
    <property type="entry name" value="FAD_FR"/>
    <property type="match status" value="1"/>
</dbReference>
<dbReference type="RefSeq" id="WP_237383744.1">
    <property type="nucleotide sequence ID" value="NZ_CP071793.1"/>
</dbReference>
<evidence type="ECO:0000313" key="4">
    <source>
        <dbReference type="Proteomes" id="UP000663929"/>
    </source>
</evidence>
<keyword evidence="1" id="KW-0408">Iron</keyword>
<dbReference type="AlphaFoldDB" id="A0A8A4TXE3"/>
<proteinExistence type="predicted"/>
<dbReference type="GO" id="GO:0006221">
    <property type="term" value="P:pyrimidine nucleotide biosynthetic process"/>
    <property type="evidence" value="ECO:0007669"/>
    <property type="project" value="InterPro"/>
</dbReference>
<feature type="binding site" evidence="1">
    <location>
        <position position="244"/>
    </location>
    <ligand>
        <name>[2Fe-2S] cluster</name>
        <dbReference type="ChEBI" id="CHEBI:190135"/>
    </ligand>
</feature>
<dbReference type="InterPro" id="IPR001433">
    <property type="entry name" value="OxRdtase_FAD/NAD-bd"/>
</dbReference>
<dbReference type="Pfam" id="PF00175">
    <property type="entry name" value="NAD_binding_1"/>
    <property type="match status" value="1"/>
</dbReference>
<feature type="binding site" evidence="1">
    <location>
        <position position="247"/>
    </location>
    <ligand>
        <name>[2Fe-2S] cluster</name>
        <dbReference type="ChEBI" id="CHEBI:190135"/>
    </ligand>
</feature>
<protein>
    <submittedName>
        <fullName evidence="3">FAD/NAD(P)-binding protein</fullName>
    </submittedName>
</protein>